<dbReference type="RefSeq" id="WP_145298325.1">
    <property type="nucleotide sequence ID" value="NZ_CP036299.1"/>
</dbReference>
<dbReference type="AlphaFoldDB" id="A0A518GMT7"/>
<dbReference type="EMBL" id="CP036299">
    <property type="protein sequence ID" value="QDV29864.1"/>
    <property type="molecule type" value="Genomic_DNA"/>
</dbReference>
<dbReference type="PROSITE" id="PS51257">
    <property type="entry name" value="PROKAR_LIPOPROTEIN"/>
    <property type="match status" value="1"/>
</dbReference>
<dbReference type="KEGG" id="peh:Spb1_17830"/>
<evidence type="ECO:0000313" key="1">
    <source>
        <dbReference type="EMBL" id="QDV29864.1"/>
    </source>
</evidence>
<protein>
    <recommendedName>
        <fullName evidence="3">Lipoprotein</fullName>
    </recommendedName>
</protein>
<evidence type="ECO:0008006" key="3">
    <source>
        <dbReference type="Google" id="ProtNLM"/>
    </source>
</evidence>
<gene>
    <name evidence="1" type="ORF">Spb1_17830</name>
</gene>
<reference evidence="1 2" key="1">
    <citation type="submission" date="2019-02" db="EMBL/GenBank/DDBJ databases">
        <title>Deep-cultivation of Planctomycetes and their phenomic and genomic characterization uncovers novel biology.</title>
        <authorList>
            <person name="Wiegand S."/>
            <person name="Jogler M."/>
            <person name="Boedeker C."/>
            <person name="Pinto D."/>
            <person name="Vollmers J."/>
            <person name="Rivas-Marin E."/>
            <person name="Kohn T."/>
            <person name="Peeters S.H."/>
            <person name="Heuer A."/>
            <person name="Rast P."/>
            <person name="Oberbeckmann S."/>
            <person name="Bunk B."/>
            <person name="Jeske O."/>
            <person name="Meyerdierks A."/>
            <person name="Storesund J.E."/>
            <person name="Kallscheuer N."/>
            <person name="Luecker S."/>
            <person name="Lage O.M."/>
            <person name="Pohl T."/>
            <person name="Merkel B.J."/>
            <person name="Hornburger P."/>
            <person name="Mueller R.-W."/>
            <person name="Bruemmer F."/>
            <person name="Labrenz M."/>
            <person name="Spormann A.M."/>
            <person name="Op den Camp H."/>
            <person name="Overmann J."/>
            <person name="Amann R."/>
            <person name="Jetten M.S.M."/>
            <person name="Mascher T."/>
            <person name="Medema M.H."/>
            <person name="Devos D.P."/>
            <person name="Kaster A.-K."/>
            <person name="Ovreas L."/>
            <person name="Rohde M."/>
            <person name="Galperin M.Y."/>
            <person name="Jogler C."/>
        </authorList>
    </citation>
    <scope>NUCLEOTIDE SEQUENCE [LARGE SCALE GENOMIC DNA]</scope>
    <source>
        <strain evidence="1 2">Spb1</strain>
    </source>
</reference>
<keyword evidence="2" id="KW-1185">Reference proteome</keyword>
<organism evidence="1 2">
    <name type="scientific">Planctopirus ephydatiae</name>
    <dbReference type="NCBI Taxonomy" id="2528019"/>
    <lineage>
        <taxon>Bacteria</taxon>
        <taxon>Pseudomonadati</taxon>
        <taxon>Planctomycetota</taxon>
        <taxon>Planctomycetia</taxon>
        <taxon>Planctomycetales</taxon>
        <taxon>Planctomycetaceae</taxon>
        <taxon>Planctopirus</taxon>
    </lineage>
</organism>
<accession>A0A518GMT7</accession>
<dbReference type="Proteomes" id="UP000315349">
    <property type="component" value="Chromosome"/>
</dbReference>
<sequence length="134" mass="14042">MSCWRGAGPSLPKRTILGVAAVFLGGCGQVVSIPHADQRCTVHGEVRLNDEPLRAGTISFESYGEGVKGMTVTGLIIDGSFKIDARNGPVMGPNRFDISVEGATGSVVGTSGMIEIQQGSKDSLDFDLTTKSKK</sequence>
<evidence type="ECO:0000313" key="2">
    <source>
        <dbReference type="Proteomes" id="UP000315349"/>
    </source>
</evidence>
<proteinExistence type="predicted"/>
<name>A0A518GMT7_9PLAN</name>